<evidence type="ECO:0000313" key="2">
    <source>
        <dbReference type="Proteomes" id="UP000011713"/>
    </source>
</evidence>
<organism evidence="1 2">
    <name type="scientific">Hyaloperonospora arabidopsidis (strain Emoy2)</name>
    <name type="common">Downy mildew agent</name>
    <name type="synonym">Peronospora arabidopsidis</name>
    <dbReference type="NCBI Taxonomy" id="559515"/>
    <lineage>
        <taxon>Eukaryota</taxon>
        <taxon>Sar</taxon>
        <taxon>Stramenopiles</taxon>
        <taxon>Oomycota</taxon>
        <taxon>Peronosporomycetes</taxon>
        <taxon>Peronosporales</taxon>
        <taxon>Peronosporaceae</taxon>
        <taxon>Hyaloperonospora</taxon>
    </lineage>
</organism>
<reference evidence="2" key="1">
    <citation type="journal article" date="2010" name="Science">
        <title>Signatures of adaptation to obligate biotrophy in the Hyaloperonospora arabidopsidis genome.</title>
        <authorList>
            <person name="Baxter L."/>
            <person name="Tripathy S."/>
            <person name="Ishaque N."/>
            <person name="Boot N."/>
            <person name="Cabral A."/>
            <person name="Kemen E."/>
            <person name="Thines M."/>
            <person name="Ah-Fong A."/>
            <person name="Anderson R."/>
            <person name="Badejoko W."/>
            <person name="Bittner-Eddy P."/>
            <person name="Boore J.L."/>
            <person name="Chibucos M.C."/>
            <person name="Coates M."/>
            <person name="Dehal P."/>
            <person name="Delehaunty K."/>
            <person name="Dong S."/>
            <person name="Downton P."/>
            <person name="Dumas B."/>
            <person name="Fabro G."/>
            <person name="Fronick C."/>
            <person name="Fuerstenberg S.I."/>
            <person name="Fulton L."/>
            <person name="Gaulin E."/>
            <person name="Govers F."/>
            <person name="Hughes L."/>
            <person name="Humphray S."/>
            <person name="Jiang R.H."/>
            <person name="Judelson H."/>
            <person name="Kamoun S."/>
            <person name="Kyung K."/>
            <person name="Meijer H."/>
            <person name="Minx P."/>
            <person name="Morris P."/>
            <person name="Nelson J."/>
            <person name="Phuntumart V."/>
            <person name="Qutob D."/>
            <person name="Rehmany A."/>
            <person name="Rougon-Cardoso A."/>
            <person name="Ryden P."/>
            <person name="Torto-Alalibo T."/>
            <person name="Studholme D."/>
            <person name="Wang Y."/>
            <person name="Win J."/>
            <person name="Wood J."/>
            <person name="Clifton S.W."/>
            <person name="Rogers J."/>
            <person name="Van den Ackerveken G."/>
            <person name="Jones J.D."/>
            <person name="McDowell J.M."/>
            <person name="Beynon J."/>
            <person name="Tyler B.M."/>
        </authorList>
    </citation>
    <scope>NUCLEOTIDE SEQUENCE [LARGE SCALE GENOMIC DNA]</scope>
    <source>
        <strain evidence="2">Emoy2</strain>
    </source>
</reference>
<dbReference type="VEuPathDB" id="FungiDB:HpaG813113"/>
<accession>M4C1Z8</accession>
<dbReference type="HOGENOM" id="CLU_1910668_0_0_1"/>
<name>M4C1Z8_HYAAE</name>
<evidence type="ECO:0008006" key="3">
    <source>
        <dbReference type="Google" id="ProtNLM"/>
    </source>
</evidence>
<sequence length="133" mass="15323">MVIVVHRTHNLSEGRLYLRVDVDKRRDEHKTHHATRYLACRGQHEGIIHIIWDCEGAAKSWAYIVTHWTRMVVQPAQLLAYKAAVLSRTAPDLPPGVRAEIGRLFPDTAEEIGRAWVRIWWIACSICFATLWA</sequence>
<proteinExistence type="predicted"/>
<dbReference type="InParanoid" id="M4C1Z8"/>
<reference evidence="1" key="2">
    <citation type="submission" date="2015-06" db="UniProtKB">
        <authorList>
            <consortium name="EnsemblProtists"/>
        </authorList>
    </citation>
    <scope>IDENTIFICATION</scope>
    <source>
        <strain evidence="1">Emoy2</strain>
    </source>
</reference>
<dbReference type="EMBL" id="JH598110">
    <property type="status" value="NOT_ANNOTATED_CDS"/>
    <property type="molecule type" value="Genomic_DNA"/>
</dbReference>
<evidence type="ECO:0000313" key="1">
    <source>
        <dbReference type="EnsemblProtists" id="HpaP813113"/>
    </source>
</evidence>
<dbReference type="Proteomes" id="UP000011713">
    <property type="component" value="Unassembled WGS sequence"/>
</dbReference>
<keyword evidence="2" id="KW-1185">Reference proteome</keyword>
<dbReference type="EnsemblProtists" id="HpaT813113">
    <property type="protein sequence ID" value="HpaP813113"/>
    <property type="gene ID" value="HpaG813113"/>
</dbReference>
<protein>
    <recommendedName>
        <fullName evidence="3">RxLR effector candidate protein</fullName>
    </recommendedName>
</protein>
<dbReference type="AlphaFoldDB" id="M4C1Z8"/>